<keyword evidence="4 7" id="KW-0812">Transmembrane</keyword>
<organism evidence="9 10">
    <name type="scientific">Halobacillus seohaensis</name>
    <dbReference type="NCBI Taxonomy" id="447421"/>
    <lineage>
        <taxon>Bacteria</taxon>
        <taxon>Bacillati</taxon>
        <taxon>Bacillota</taxon>
        <taxon>Bacilli</taxon>
        <taxon>Bacillales</taxon>
        <taxon>Bacillaceae</taxon>
        <taxon>Halobacillus</taxon>
    </lineage>
</organism>
<evidence type="ECO:0000256" key="1">
    <source>
        <dbReference type="ARBA" id="ARBA00004651"/>
    </source>
</evidence>
<feature type="transmembrane region" description="Helical" evidence="7">
    <location>
        <begin position="267"/>
        <end position="290"/>
    </location>
</feature>
<evidence type="ECO:0000256" key="5">
    <source>
        <dbReference type="ARBA" id="ARBA00022989"/>
    </source>
</evidence>
<sequence length="521" mass="57035">MEHLEHKQKVTIMIAIMAAMLFAALNQTIIGTALPIIVADIGGMNYFNWVFTIYMLASSITAILVGKLSDTYGRKPFILTGIGIFIVASLLCGLSGNIYQLIIFRAVQGLGGGMIISTSFTAIGDLFPPRERGRWQGMMGSVFGLASVFGPTVGGYIVDTWQWNWVFWVFLPFGIVAYIMIWRLFPKTETSGKRSVDFLGASVLVITIVPLLLAFSWAGQNFAWNSATIIGLFTWSLFGLFAFTLIEQRVQNPVIPLHLFKNSIFSVSNLGGFLMGMGMFGAIMYMPFFIQGVLSISATQTGFIMMSMMLSMVLTSTIGGHLITRTGRYKIFAIVGLMTMAGGMFSMSLMSIDTTVTGVVRNLILVGLGLGLTFPVLTLTVQNAVDHKYLGVATSASQFFRQAGGTMGVSIMGSIMNMTIGREIGKINPPANTESPNELQDPQLLMDPNQISDLKSDTSQLSSLQFDQMIESMREVLSTALNGSFLFGTFILIGAWILIFFLKEIPLRLSNQNDKKEKLSS</sequence>
<feature type="transmembrane region" description="Helical" evidence="7">
    <location>
        <begin position="479"/>
        <end position="502"/>
    </location>
</feature>
<feature type="transmembrane region" description="Helical" evidence="7">
    <location>
        <begin position="139"/>
        <end position="159"/>
    </location>
</feature>
<evidence type="ECO:0000256" key="2">
    <source>
        <dbReference type="ARBA" id="ARBA00022448"/>
    </source>
</evidence>
<evidence type="ECO:0000256" key="4">
    <source>
        <dbReference type="ARBA" id="ARBA00022692"/>
    </source>
</evidence>
<dbReference type="Gene3D" id="1.20.1720.10">
    <property type="entry name" value="Multidrug resistance protein D"/>
    <property type="match status" value="1"/>
</dbReference>
<evidence type="ECO:0000259" key="8">
    <source>
        <dbReference type="PROSITE" id="PS50850"/>
    </source>
</evidence>
<dbReference type="InterPro" id="IPR011701">
    <property type="entry name" value="MFS"/>
</dbReference>
<dbReference type="PANTHER" id="PTHR23501:SF197">
    <property type="entry name" value="COMD"/>
    <property type="match status" value="1"/>
</dbReference>
<dbReference type="NCBIfam" id="TIGR00711">
    <property type="entry name" value="efflux_EmrB"/>
    <property type="match status" value="1"/>
</dbReference>
<dbReference type="InterPro" id="IPR004638">
    <property type="entry name" value="EmrB-like"/>
</dbReference>
<keyword evidence="2" id="KW-0813">Transport</keyword>
<dbReference type="PROSITE" id="PS50850">
    <property type="entry name" value="MFS"/>
    <property type="match status" value="1"/>
</dbReference>
<evidence type="ECO:0000313" key="9">
    <source>
        <dbReference type="EMBL" id="MFC7062904.1"/>
    </source>
</evidence>
<feature type="transmembrane region" description="Helical" evidence="7">
    <location>
        <begin position="46"/>
        <end position="65"/>
    </location>
</feature>
<dbReference type="Proteomes" id="UP001596410">
    <property type="component" value="Unassembled WGS sequence"/>
</dbReference>
<evidence type="ECO:0000256" key="6">
    <source>
        <dbReference type="ARBA" id="ARBA00023136"/>
    </source>
</evidence>
<feature type="transmembrane region" description="Helical" evidence="7">
    <location>
        <begin position="165"/>
        <end position="185"/>
    </location>
</feature>
<reference evidence="10" key="1">
    <citation type="journal article" date="2019" name="Int. J. Syst. Evol. Microbiol.">
        <title>The Global Catalogue of Microorganisms (GCM) 10K type strain sequencing project: providing services to taxonomists for standard genome sequencing and annotation.</title>
        <authorList>
            <consortium name="The Broad Institute Genomics Platform"/>
            <consortium name="The Broad Institute Genome Sequencing Center for Infectious Disease"/>
            <person name="Wu L."/>
            <person name="Ma J."/>
        </authorList>
    </citation>
    <scope>NUCLEOTIDE SEQUENCE [LARGE SCALE GENOMIC DNA]</scope>
    <source>
        <strain evidence="10">CGMCC 4.1621</strain>
    </source>
</reference>
<feature type="transmembrane region" description="Helical" evidence="7">
    <location>
        <begin position="224"/>
        <end position="246"/>
    </location>
</feature>
<accession>A0ABW2EP91</accession>
<dbReference type="EMBL" id="JBHSZV010000034">
    <property type="protein sequence ID" value="MFC7062904.1"/>
    <property type="molecule type" value="Genomic_DNA"/>
</dbReference>
<dbReference type="RefSeq" id="WP_204709200.1">
    <property type="nucleotide sequence ID" value="NZ_JBHSZV010000034.1"/>
</dbReference>
<name>A0ABW2EP91_9BACI</name>
<evidence type="ECO:0000256" key="3">
    <source>
        <dbReference type="ARBA" id="ARBA00022475"/>
    </source>
</evidence>
<protein>
    <submittedName>
        <fullName evidence="9">MDR family MFS transporter</fullName>
    </submittedName>
</protein>
<dbReference type="SUPFAM" id="SSF103473">
    <property type="entry name" value="MFS general substrate transporter"/>
    <property type="match status" value="1"/>
</dbReference>
<feature type="transmembrane region" description="Helical" evidence="7">
    <location>
        <begin position="197"/>
        <end position="218"/>
    </location>
</feature>
<feature type="domain" description="Major facilitator superfamily (MFS) profile" evidence="8">
    <location>
        <begin position="12"/>
        <end position="506"/>
    </location>
</feature>
<keyword evidence="3" id="KW-1003">Cell membrane</keyword>
<evidence type="ECO:0000256" key="7">
    <source>
        <dbReference type="SAM" id="Phobius"/>
    </source>
</evidence>
<feature type="transmembrane region" description="Helical" evidence="7">
    <location>
        <begin position="363"/>
        <end position="381"/>
    </location>
</feature>
<dbReference type="Gene3D" id="1.20.1250.20">
    <property type="entry name" value="MFS general substrate transporter like domains"/>
    <property type="match status" value="1"/>
</dbReference>
<gene>
    <name evidence="9" type="ORF">ACFQIC_13755</name>
</gene>
<feature type="transmembrane region" description="Helical" evidence="7">
    <location>
        <begin position="302"/>
        <end position="324"/>
    </location>
</feature>
<keyword evidence="5 7" id="KW-1133">Transmembrane helix</keyword>
<comment type="caution">
    <text evidence="9">The sequence shown here is derived from an EMBL/GenBank/DDBJ whole genome shotgun (WGS) entry which is preliminary data.</text>
</comment>
<dbReference type="PANTHER" id="PTHR23501">
    <property type="entry name" value="MAJOR FACILITATOR SUPERFAMILY"/>
    <property type="match status" value="1"/>
</dbReference>
<dbReference type="Pfam" id="PF07690">
    <property type="entry name" value="MFS_1"/>
    <property type="match status" value="1"/>
</dbReference>
<dbReference type="CDD" id="cd17502">
    <property type="entry name" value="MFS_Azr1_MDR_like"/>
    <property type="match status" value="1"/>
</dbReference>
<proteinExistence type="predicted"/>
<keyword evidence="10" id="KW-1185">Reference proteome</keyword>
<comment type="subcellular location">
    <subcellularLocation>
        <location evidence="1">Cell membrane</location>
        <topology evidence="1">Multi-pass membrane protein</topology>
    </subcellularLocation>
</comment>
<evidence type="ECO:0000313" key="10">
    <source>
        <dbReference type="Proteomes" id="UP001596410"/>
    </source>
</evidence>
<dbReference type="InterPro" id="IPR020846">
    <property type="entry name" value="MFS_dom"/>
</dbReference>
<keyword evidence="6 7" id="KW-0472">Membrane</keyword>
<dbReference type="InterPro" id="IPR036259">
    <property type="entry name" value="MFS_trans_sf"/>
</dbReference>
<feature type="transmembrane region" description="Helical" evidence="7">
    <location>
        <begin position="331"/>
        <end position="351"/>
    </location>
</feature>
<feature type="transmembrane region" description="Helical" evidence="7">
    <location>
        <begin position="77"/>
        <end position="96"/>
    </location>
</feature>
<dbReference type="PRINTS" id="PR01036">
    <property type="entry name" value="TCRTETB"/>
</dbReference>
<feature type="transmembrane region" description="Helical" evidence="7">
    <location>
        <begin position="12"/>
        <end position="34"/>
    </location>
</feature>